<evidence type="ECO:0000313" key="2">
    <source>
        <dbReference type="EMBL" id="KAK9153591.1"/>
    </source>
</evidence>
<gene>
    <name evidence="2" type="ORF">Sjap_001071</name>
</gene>
<reference evidence="2 3" key="1">
    <citation type="submission" date="2024-01" db="EMBL/GenBank/DDBJ databases">
        <title>Genome assemblies of Stephania.</title>
        <authorList>
            <person name="Yang L."/>
        </authorList>
    </citation>
    <scope>NUCLEOTIDE SEQUENCE [LARGE SCALE GENOMIC DNA]</scope>
    <source>
        <strain evidence="2">QJT</strain>
        <tissue evidence="2">Leaf</tissue>
    </source>
</reference>
<comment type="caution">
    <text evidence="2">The sequence shown here is derived from an EMBL/GenBank/DDBJ whole genome shotgun (WGS) entry which is preliminary data.</text>
</comment>
<dbReference type="PANTHER" id="PTHR34564">
    <property type="entry name" value="PEPTIDYL-PROLYL CIS-TRANS ISOMERASE G"/>
    <property type="match status" value="1"/>
</dbReference>
<dbReference type="AlphaFoldDB" id="A0AAP0KJA2"/>
<dbReference type="PANTHER" id="PTHR34564:SF3">
    <property type="entry name" value="PEPTIDYL-PROLYL CIS-TRANS ISOMERASE G"/>
    <property type="match status" value="1"/>
</dbReference>
<evidence type="ECO:0000256" key="1">
    <source>
        <dbReference type="SAM" id="SignalP"/>
    </source>
</evidence>
<proteinExistence type="predicted"/>
<protein>
    <submittedName>
        <fullName evidence="2">Uncharacterized protein</fullName>
    </submittedName>
</protein>
<organism evidence="2 3">
    <name type="scientific">Stephania japonica</name>
    <dbReference type="NCBI Taxonomy" id="461633"/>
    <lineage>
        <taxon>Eukaryota</taxon>
        <taxon>Viridiplantae</taxon>
        <taxon>Streptophyta</taxon>
        <taxon>Embryophyta</taxon>
        <taxon>Tracheophyta</taxon>
        <taxon>Spermatophyta</taxon>
        <taxon>Magnoliopsida</taxon>
        <taxon>Ranunculales</taxon>
        <taxon>Menispermaceae</taxon>
        <taxon>Menispermoideae</taxon>
        <taxon>Cissampelideae</taxon>
        <taxon>Stephania</taxon>
    </lineage>
</organism>
<feature type="signal peptide" evidence="1">
    <location>
        <begin position="1"/>
        <end position="20"/>
    </location>
</feature>
<keyword evidence="1" id="KW-0732">Signal</keyword>
<dbReference type="Proteomes" id="UP001417504">
    <property type="component" value="Unassembled WGS sequence"/>
</dbReference>
<name>A0AAP0KJA2_9MAGN</name>
<accession>A0AAP0KJA2</accession>
<evidence type="ECO:0000313" key="3">
    <source>
        <dbReference type="Proteomes" id="UP001417504"/>
    </source>
</evidence>
<keyword evidence="3" id="KW-1185">Reference proteome</keyword>
<dbReference type="EMBL" id="JBBNAE010000001">
    <property type="protein sequence ID" value="KAK9153591.1"/>
    <property type="molecule type" value="Genomic_DNA"/>
</dbReference>
<sequence>MMSRPMVLVFLLVVLIITSQFEWKQQFANDLEAAPSISQKQQHVSQRKEVVKEKIILVQEKRIQKLNEVVLSLREQLQKCKGGNDTINGTANSLSKKIIELE</sequence>
<feature type="chain" id="PRO_5043009312" evidence="1">
    <location>
        <begin position="21"/>
        <end position="102"/>
    </location>
</feature>